<keyword evidence="8 11" id="KW-0718">Serine biosynthesis</keyword>
<dbReference type="InterPro" id="IPR045626">
    <property type="entry name" value="PGDH_ASB_dom"/>
</dbReference>
<evidence type="ECO:0000256" key="4">
    <source>
        <dbReference type="ARBA" id="ARBA00021582"/>
    </source>
</evidence>
<dbReference type="Gene3D" id="3.30.1330.90">
    <property type="entry name" value="D-3-phosphoglycerate dehydrogenase, domain 3"/>
    <property type="match status" value="1"/>
</dbReference>
<evidence type="ECO:0000256" key="2">
    <source>
        <dbReference type="ARBA" id="ARBA00005216"/>
    </source>
</evidence>
<dbReference type="FunFam" id="3.40.50.720:FF:000021">
    <property type="entry name" value="D-3-phosphoglycerate dehydrogenase"/>
    <property type="match status" value="1"/>
</dbReference>
<evidence type="ECO:0000256" key="1">
    <source>
        <dbReference type="ARBA" id="ARBA00003800"/>
    </source>
</evidence>
<dbReference type="CDD" id="cd04902">
    <property type="entry name" value="ACT_3PGDH-xct"/>
    <property type="match status" value="1"/>
</dbReference>
<reference evidence="13 14" key="1">
    <citation type="submission" date="2019-02" db="EMBL/GenBank/DDBJ databases">
        <title>Deep-cultivation of Planctomycetes and their phenomic and genomic characterization uncovers novel biology.</title>
        <authorList>
            <person name="Wiegand S."/>
            <person name="Jogler M."/>
            <person name="Boedeker C."/>
            <person name="Pinto D."/>
            <person name="Vollmers J."/>
            <person name="Rivas-Marin E."/>
            <person name="Kohn T."/>
            <person name="Peeters S.H."/>
            <person name="Heuer A."/>
            <person name="Rast P."/>
            <person name="Oberbeckmann S."/>
            <person name="Bunk B."/>
            <person name="Jeske O."/>
            <person name="Meyerdierks A."/>
            <person name="Storesund J.E."/>
            <person name="Kallscheuer N."/>
            <person name="Luecker S."/>
            <person name="Lage O.M."/>
            <person name="Pohl T."/>
            <person name="Merkel B.J."/>
            <person name="Hornburger P."/>
            <person name="Mueller R.-W."/>
            <person name="Bruemmer F."/>
            <person name="Labrenz M."/>
            <person name="Spormann A.M."/>
            <person name="Op den Camp H."/>
            <person name="Overmann J."/>
            <person name="Amann R."/>
            <person name="Jetten M.S.M."/>
            <person name="Mascher T."/>
            <person name="Medema M.H."/>
            <person name="Devos D.P."/>
            <person name="Kaster A.-K."/>
            <person name="Ovreas L."/>
            <person name="Rohde M."/>
            <person name="Galperin M.Y."/>
            <person name="Jogler C."/>
        </authorList>
    </citation>
    <scope>NUCLEOTIDE SEQUENCE [LARGE SCALE GENOMIC DNA]</scope>
    <source>
        <strain evidence="13 14">EC9</strain>
    </source>
</reference>
<evidence type="ECO:0000256" key="7">
    <source>
        <dbReference type="ARBA" id="ARBA00023027"/>
    </source>
</evidence>
<dbReference type="GO" id="GO:0051287">
    <property type="term" value="F:NAD binding"/>
    <property type="evidence" value="ECO:0007669"/>
    <property type="project" value="UniProtKB-UniRule"/>
</dbReference>
<evidence type="ECO:0000256" key="3">
    <source>
        <dbReference type="ARBA" id="ARBA00005854"/>
    </source>
</evidence>
<dbReference type="Proteomes" id="UP000319557">
    <property type="component" value="Chromosome"/>
</dbReference>
<dbReference type="InterPro" id="IPR045865">
    <property type="entry name" value="ACT-like_dom_sf"/>
</dbReference>
<dbReference type="OrthoDB" id="277029at2"/>
<dbReference type="InterPro" id="IPR029752">
    <property type="entry name" value="D-isomer_DH_CS1"/>
</dbReference>
<comment type="catalytic activity">
    <reaction evidence="9">
        <text>(R)-2-hydroxyglutarate + NAD(+) = 2-oxoglutarate + NADH + H(+)</text>
        <dbReference type="Rhea" id="RHEA:49612"/>
        <dbReference type="ChEBI" id="CHEBI:15378"/>
        <dbReference type="ChEBI" id="CHEBI:15801"/>
        <dbReference type="ChEBI" id="CHEBI:16810"/>
        <dbReference type="ChEBI" id="CHEBI:57540"/>
        <dbReference type="ChEBI" id="CHEBI:57945"/>
        <dbReference type="EC" id="1.1.1.399"/>
    </reaction>
</comment>
<dbReference type="PROSITE" id="PS51671">
    <property type="entry name" value="ACT"/>
    <property type="match status" value="1"/>
</dbReference>
<dbReference type="FunFam" id="3.30.70.260:FF:000008">
    <property type="entry name" value="D-3-phosphoglycerate dehydrogenase, chloroplastic"/>
    <property type="match status" value="1"/>
</dbReference>
<keyword evidence="6 11" id="KW-0560">Oxidoreductase</keyword>
<dbReference type="Pfam" id="PF01842">
    <property type="entry name" value="ACT"/>
    <property type="match status" value="1"/>
</dbReference>
<evidence type="ECO:0000256" key="8">
    <source>
        <dbReference type="ARBA" id="ARBA00023299"/>
    </source>
</evidence>
<evidence type="ECO:0000256" key="5">
    <source>
        <dbReference type="ARBA" id="ARBA00022605"/>
    </source>
</evidence>
<proteinExistence type="inferred from homology"/>
<dbReference type="EMBL" id="CP036261">
    <property type="protein sequence ID" value="QDS86766.1"/>
    <property type="molecule type" value="Genomic_DNA"/>
</dbReference>
<dbReference type="InterPro" id="IPR006236">
    <property type="entry name" value="PGDH"/>
</dbReference>
<dbReference type="CDD" id="cd12173">
    <property type="entry name" value="PGDH_4"/>
    <property type="match status" value="1"/>
</dbReference>
<dbReference type="PANTHER" id="PTHR42789:SF1">
    <property type="entry name" value="D-ISOMER SPECIFIC 2-HYDROXYACID DEHYDROGENASE FAMILY PROTEIN (AFU_ORTHOLOGUE AFUA_6G10090)"/>
    <property type="match status" value="1"/>
</dbReference>
<dbReference type="Gene3D" id="3.30.70.260">
    <property type="match status" value="1"/>
</dbReference>
<dbReference type="RefSeq" id="WP_145342707.1">
    <property type="nucleotide sequence ID" value="NZ_CP036261.1"/>
</dbReference>
<name>A0A517LVW8_9BACT</name>
<dbReference type="GO" id="GO:0006564">
    <property type="term" value="P:L-serine biosynthetic process"/>
    <property type="evidence" value="ECO:0007669"/>
    <property type="project" value="UniProtKB-UniRule"/>
</dbReference>
<dbReference type="SUPFAM" id="SSF143548">
    <property type="entry name" value="Serine metabolism enzymes domain"/>
    <property type="match status" value="1"/>
</dbReference>
<keyword evidence="7 11" id="KW-0520">NAD</keyword>
<dbReference type="InterPro" id="IPR006140">
    <property type="entry name" value="D-isomer_DH_NAD-bd"/>
</dbReference>
<dbReference type="InterPro" id="IPR036291">
    <property type="entry name" value="NAD(P)-bd_dom_sf"/>
</dbReference>
<dbReference type="InterPro" id="IPR002912">
    <property type="entry name" value="ACT_dom"/>
</dbReference>
<keyword evidence="14" id="KW-1185">Reference proteome</keyword>
<evidence type="ECO:0000313" key="14">
    <source>
        <dbReference type="Proteomes" id="UP000319557"/>
    </source>
</evidence>
<dbReference type="Pfam" id="PF02826">
    <property type="entry name" value="2-Hacid_dh_C"/>
    <property type="match status" value="1"/>
</dbReference>
<dbReference type="GO" id="GO:0004617">
    <property type="term" value="F:phosphoglycerate dehydrogenase activity"/>
    <property type="evidence" value="ECO:0007669"/>
    <property type="project" value="UniProtKB-UniRule"/>
</dbReference>
<dbReference type="NCBIfam" id="TIGR01327">
    <property type="entry name" value="PGDH"/>
    <property type="match status" value="1"/>
</dbReference>
<sequence>MHRIIVLDNIAQEGLDILDAESGVEYDVRIGLKGEELRQALSEYDGAILRSGVKITPESVAGNTRLKAIVRAGVGTDNIDKPAATRQGIVVMNTPTGNTVSTAEHAFALMMALSRNIAPANQSLVEGRWDRKLYMGNQMAGKTLGIVGMGRIGREVASRAKAFEMRVVGYDPFLTEEQAAKLGIEYAATVDDLLPQIDYLTVHTPLTPETTNLVSKANLDKLKPGVRLVNAARGGIYEEDALIEGLDSGKIGGVALDVYPSEPCTDSPLFGRPNVVCTPHLGASTEEAQTQVAVEGIHLLINFLKTGEIRHAVNVAALDPKTLAEMKGFLNVAHRLGVLLAQWHGSGISSVSLNYRGEIASKSTQLLTSAFCAGLLENALEEEVNVINAEVLLRDRGIDLVAQQHHDMGAFASSMTVEVSGAERTVKASGALLGHNMPRLVMLDDHRLESYLDGKLLVFTHADVPGIIGRVGTVFGQHNVNIGQMAVGRAGGKPGGRAVGVLNLDGVPSQAALDEVQAIEAIDHVCVIELPPADQLPAWLQA</sequence>
<organism evidence="13 14">
    <name type="scientific">Rosistilla ulvae</name>
    <dbReference type="NCBI Taxonomy" id="1930277"/>
    <lineage>
        <taxon>Bacteria</taxon>
        <taxon>Pseudomonadati</taxon>
        <taxon>Planctomycetota</taxon>
        <taxon>Planctomycetia</taxon>
        <taxon>Pirellulales</taxon>
        <taxon>Pirellulaceae</taxon>
        <taxon>Rosistilla</taxon>
    </lineage>
</organism>
<evidence type="ECO:0000256" key="10">
    <source>
        <dbReference type="ARBA" id="ARBA00048731"/>
    </source>
</evidence>
<evidence type="ECO:0000259" key="12">
    <source>
        <dbReference type="PROSITE" id="PS51671"/>
    </source>
</evidence>
<dbReference type="InterPro" id="IPR050857">
    <property type="entry name" value="D-2-hydroxyacid_DH"/>
</dbReference>
<comment type="function">
    <text evidence="1">Catalyzes the reversible oxidation of 3-phospho-D-glycerate to 3-phosphonooxypyruvate, the first step of the phosphorylated L-serine biosynthesis pathway. Also catalyzes the reversible oxidation of 2-hydroxyglutarate to 2-oxoglutarate.</text>
</comment>
<dbReference type="SUPFAM" id="SSF55021">
    <property type="entry name" value="ACT-like"/>
    <property type="match status" value="1"/>
</dbReference>
<dbReference type="Pfam" id="PF00389">
    <property type="entry name" value="2-Hacid_dh"/>
    <property type="match status" value="1"/>
</dbReference>
<comment type="catalytic activity">
    <reaction evidence="10 11">
        <text>(2R)-3-phosphoglycerate + NAD(+) = 3-phosphooxypyruvate + NADH + H(+)</text>
        <dbReference type="Rhea" id="RHEA:12641"/>
        <dbReference type="ChEBI" id="CHEBI:15378"/>
        <dbReference type="ChEBI" id="CHEBI:18110"/>
        <dbReference type="ChEBI" id="CHEBI:57540"/>
        <dbReference type="ChEBI" id="CHEBI:57945"/>
        <dbReference type="ChEBI" id="CHEBI:58272"/>
        <dbReference type="EC" id="1.1.1.95"/>
    </reaction>
</comment>
<dbReference type="EC" id="1.1.1.95" evidence="11"/>
<dbReference type="Pfam" id="PF19304">
    <property type="entry name" value="PGDH_inter"/>
    <property type="match status" value="1"/>
</dbReference>
<evidence type="ECO:0000313" key="13">
    <source>
        <dbReference type="EMBL" id="QDS86766.1"/>
    </source>
</evidence>
<keyword evidence="5 11" id="KW-0028">Amino-acid biosynthesis</keyword>
<feature type="domain" description="ACT" evidence="12">
    <location>
        <begin position="456"/>
        <end position="535"/>
    </location>
</feature>
<dbReference type="SUPFAM" id="SSF51735">
    <property type="entry name" value="NAD(P)-binding Rossmann-fold domains"/>
    <property type="match status" value="1"/>
</dbReference>
<dbReference type="InterPro" id="IPR029009">
    <property type="entry name" value="ASB_dom_sf"/>
</dbReference>
<comment type="pathway">
    <text evidence="2 11">Amino-acid biosynthesis; L-serine biosynthesis; L-serine from 3-phospho-D-glycerate: step 1/3.</text>
</comment>
<dbReference type="UniPathway" id="UPA00135">
    <property type="reaction ID" value="UER00196"/>
</dbReference>
<dbReference type="KEGG" id="ruv:EC9_09400"/>
<dbReference type="SUPFAM" id="SSF52283">
    <property type="entry name" value="Formate/glycerate dehydrogenase catalytic domain-like"/>
    <property type="match status" value="1"/>
</dbReference>
<evidence type="ECO:0000256" key="9">
    <source>
        <dbReference type="ARBA" id="ARBA00048126"/>
    </source>
</evidence>
<gene>
    <name evidence="13" type="primary">serA_1</name>
    <name evidence="13" type="ORF">EC9_09400</name>
</gene>
<comment type="similarity">
    <text evidence="3 11">Belongs to the D-isomer specific 2-hydroxyacid dehydrogenase family.</text>
</comment>
<accession>A0A517LVW8</accession>
<evidence type="ECO:0000256" key="11">
    <source>
        <dbReference type="RuleBase" id="RU363003"/>
    </source>
</evidence>
<dbReference type="InterPro" id="IPR006139">
    <property type="entry name" value="D-isomer_2_OHA_DH_cat_dom"/>
</dbReference>
<protein>
    <recommendedName>
        <fullName evidence="4 11">D-3-phosphoglycerate dehydrogenase</fullName>
        <ecNumber evidence="11">1.1.1.95</ecNumber>
    </recommendedName>
</protein>
<dbReference type="PANTHER" id="PTHR42789">
    <property type="entry name" value="D-ISOMER SPECIFIC 2-HYDROXYACID DEHYDROGENASE FAMILY PROTEIN (AFU_ORTHOLOGUE AFUA_6G10090)"/>
    <property type="match status" value="1"/>
</dbReference>
<dbReference type="AlphaFoldDB" id="A0A517LVW8"/>
<dbReference type="PROSITE" id="PS00065">
    <property type="entry name" value="D_2_HYDROXYACID_DH_1"/>
    <property type="match status" value="1"/>
</dbReference>
<dbReference type="Gene3D" id="3.40.50.720">
    <property type="entry name" value="NAD(P)-binding Rossmann-like Domain"/>
    <property type="match status" value="2"/>
</dbReference>
<evidence type="ECO:0000256" key="6">
    <source>
        <dbReference type="ARBA" id="ARBA00023002"/>
    </source>
</evidence>